<gene>
    <name evidence="6" type="ORF">KC01_LOCUS28931</name>
</gene>
<keyword evidence="3" id="KW-0176">Collagen</keyword>
<name>A0AAV2LES5_KNICA</name>
<dbReference type="Pfam" id="PF01410">
    <property type="entry name" value="COLFI"/>
    <property type="match status" value="1"/>
</dbReference>
<proteinExistence type="predicted"/>
<dbReference type="FunFam" id="2.60.120.1000:FF:000007">
    <property type="entry name" value="Collagen type V alpha 3 chain"/>
    <property type="match status" value="1"/>
</dbReference>
<evidence type="ECO:0000313" key="6">
    <source>
        <dbReference type="EMBL" id="CAL1600860.1"/>
    </source>
</evidence>
<evidence type="ECO:0000256" key="1">
    <source>
        <dbReference type="ARBA" id="ARBA00004613"/>
    </source>
</evidence>
<dbReference type="GO" id="GO:0005201">
    <property type="term" value="F:extracellular matrix structural constituent"/>
    <property type="evidence" value="ECO:0007669"/>
    <property type="project" value="InterPro"/>
</dbReference>
<reference evidence="6 7" key="1">
    <citation type="submission" date="2024-04" db="EMBL/GenBank/DDBJ databases">
        <authorList>
            <person name="Waldvogel A.-M."/>
            <person name="Schoenle A."/>
        </authorList>
    </citation>
    <scope>NUCLEOTIDE SEQUENCE [LARGE SCALE GENOMIC DNA]</scope>
</reference>
<dbReference type="AlphaFoldDB" id="A0AAV2LES5"/>
<sequence length="509" mass="56496">MRSVHGETVPWTVPRSNGDHTADPEEPSTGTGTPEPEGNQEHLKSTGSTTRGYPHPEQSEGPDPQQEHRDTSSTHVRGTDPSGRASSTVSRRGPGCGSTTPVASGPRKGTTTGSTARKNGPNRDHQEQQESQVLREPQDEGLYNPLYYRGLWEWRGLSERLGLWEDRAIQEKQDPRASEAFQDQRVQLAPQALLAPQDQVGFLGLSVKEEMMDQLALQDFRWGLAAVGVSPLPYQGRRRRAHISVDGAALEEEQTNNINAIDIVEELQGDQPEQSGKAMQEVFASLSSMKVDVEGLRNPQGTYLSPARSCKELWLLQPQLPNGDYWIDPNQGCHRDAFKVFCNFTAQGETCLHPDKKFQAVKLAGWKGEKPGSWYSHFRKGRQFSYSGSDGTPVHVVQLNFLKLLSATAKQSFTYHCLNSAAWLHSATYTHQYALRFRGSDGEELKQENTHYINALYDGCQSRSGQERTLLEIHAPHSNSLPIVDVAVSDFGNTNQKFGFQVGPVCFNG</sequence>
<keyword evidence="7" id="KW-1185">Reference proteome</keyword>
<evidence type="ECO:0000256" key="3">
    <source>
        <dbReference type="ARBA" id="ARBA00023119"/>
    </source>
</evidence>
<dbReference type="GO" id="GO:0005581">
    <property type="term" value="C:collagen trimer"/>
    <property type="evidence" value="ECO:0007669"/>
    <property type="project" value="UniProtKB-KW"/>
</dbReference>
<comment type="subcellular location">
    <subcellularLocation>
        <location evidence="1">Secreted</location>
    </subcellularLocation>
</comment>
<protein>
    <recommendedName>
        <fullName evidence="5">Fibrillar collagen NC1 domain-containing protein</fullName>
    </recommendedName>
</protein>
<dbReference type="Gene3D" id="2.60.120.1000">
    <property type="match status" value="1"/>
</dbReference>
<dbReference type="Proteomes" id="UP001497482">
    <property type="component" value="Chromosome 3"/>
</dbReference>
<dbReference type="GO" id="GO:0005576">
    <property type="term" value="C:extracellular region"/>
    <property type="evidence" value="ECO:0007669"/>
    <property type="project" value="UniProtKB-SubCell"/>
</dbReference>
<evidence type="ECO:0000256" key="4">
    <source>
        <dbReference type="SAM" id="MobiDB-lite"/>
    </source>
</evidence>
<evidence type="ECO:0000259" key="5">
    <source>
        <dbReference type="PROSITE" id="PS51461"/>
    </source>
</evidence>
<keyword evidence="2" id="KW-0964">Secreted</keyword>
<dbReference type="InterPro" id="IPR000885">
    <property type="entry name" value="Fib_collagen_C"/>
</dbReference>
<evidence type="ECO:0000256" key="2">
    <source>
        <dbReference type="ARBA" id="ARBA00022525"/>
    </source>
</evidence>
<organism evidence="6 7">
    <name type="scientific">Knipowitschia caucasica</name>
    <name type="common">Caucasian dwarf goby</name>
    <name type="synonym">Pomatoschistus caucasicus</name>
    <dbReference type="NCBI Taxonomy" id="637954"/>
    <lineage>
        <taxon>Eukaryota</taxon>
        <taxon>Metazoa</taxon>
        <taxon>Chordata</taxon>
        <taxon>Craniata</taxon>
        <taxon>Vertebrata</taxon>
        <taxon>Euteleostomi</taxon>
        <taxon>Actinopterygii</taxon>
        <taxon>Neopterygii</taxon>
        <taxon>Teleostei</taxon>
        <taxon>Neoteleostei</taxon>
        <taxon>Acanthomorphata</taxon>
        <taxon>Gobiaria</taxon>
        <taxon>Gobiiformes</taxon>
        <taxon>Gobioidei</taxon>
        <taxon>Gobiidae</taxon>
        <taxon>Gobiinae</taxon>
        <taxon>Knipowitschia</taxon>
    </lineage>
</organism>
<evidence type="ECO:0000313" key="7">
    <source>
        <dbReference type="Proteomes" id="UP001497482"/>
    </source>
</evidence>
<accession>A0AAV2LES5</accession>
<feature type="domain" description="Fibrillar collagen NC1" evidence="5">
    <location>
        <begin position="280"/>
        <end position="508"/>
    </location>
</feature>
<dbReference type="InterPro" id="IPR036056">
    <property type="entry name" value="Fibrinogen-like_C"/>
</dbReference>
<dbReference type="SMART" id="SM00038">
    <property type="entry name" value="COLFI"/>
    <property type="match status" value="1"/>
</dbReference>
<feature type="region of interest" description="Disordered" evidence="4">
    <location>
        <begin position="1"/>
        <end position="138"/>
    </location>
</feature>
<dbReference type="SUPFAM" id="SSF56496">
    <property type="entry name" value="Fibrinogen C-terminal domain-like"/>
    <property type="match status" value="1"/>
</dbReference>
<dbReference type="PROSITE" id="PS51461">
    <property type="entry name" value="NC1_FIB"/>
    <property type="match status" value="1"/>
</dbReference>
<dbReference type="EMBL" id="OZ035825">
    <property type="protein sequence ID" value="CAL1600860.1"/>
    <property type="molecule type" value="Genomic_DNA"/>
</dbReference>